<organism evidence="2 3">
    <name type="scientific">Paramecium sonneborni</name>
    <dbReference type="NCBI Taxonomy" id="65129"/>
    <lineage>
        <taxon>Eukaryota</taxon>
        <taxon>Sar</taxon>
        <taxon>Alveolata</taxon>
        <taxon>Ciliophora</taxon>
        <taxon>Intramacronucleata</taxon>
        <taxon>Oligohymenophorea</taxon>
        <taxon>Peniculida</taxon>
        <taxon>Parameciidae</taxon>
        <taxon>Paramecium</taxon>
    </lineage>
</organism>
<dbReference type="OrthoDB" id="298586at2759"/>
<dbReference type="Proteomes" id="UP000692954">
    <property type="component" value="Unassembled WGS sequence"/>
</dbReference>
<keyword evidence="1" id="KW-0175">Coiled coil</keyword>
<sequence length="311" mass="37246">MSKINQRANSIDEFRMINRRTQKENQSQNNKTLDEKLLLIEKQLVQNESYNDQYLLTNSIEANAVPLKTQNQSISFNLQSIENDRFNSKKTSIMDECQKKSYDSVRDNASKYQSNNNNDSALMMLLNEFERRFEQIEERLQMSEKTNRQYQQNNKSTADYFNGIQEKLTILLQRIGKFELKLKQLDEAFQSHKNQTEKRIIEYNQHVDQSLKSFLDVSLKIQKKIERITSKDNLTEVEVLKQKTENITYNLQRTHELLNQQMNDFNQLQQSVNQVIREDYFNNLFEEIETIKDQYQQTMQYLKDLQEFLIK</sequence>
<keyword evidence="3" id="KW-1185">Reference proteome</keyword>
<evidence type="ECO:0000313" key="3">
    <source>
        <dbReference type="Proteomes" id="UP000692954"/>
    </source>
</evidence>
<evidence type="ECO:0000313" key="2">
    <source>
        <dbReference type="EMBL" id="CAD8067551.1"/>
    </source>
</evidence>
<accession>A0A8S1LN30</accession>
<name>A0A8S1LN30_9CILI</name>
<protein>
    <submittedName>
        <fullName evidence="2">Uncharacterized protein</fullName>
    </submittedName>
</protein>
<reference evidence="2" key="1">
    <citation type="submission" date="2021-01" db="EMBL/GenBank/DDBJ databases">
        <authorList>
            <consortium name="Genoscope - CEA"/>
            <person name="William W."/>
        </authorList>
    </citation>
    <scope>NUCLEOTIDE SEQUENCE</scope>
</reference>
<feature type="coiled-coil region" evidence="1">
    <location>
        <begin position="126"/>
        <end position="195"/>
    </location>
</feature>
<evidence type="ECO:0000256" key="1">
    <source>
        <dbReference type="SAM" id="Coils"/>
    </source>
</evidence>
<dbReference type="EMBL" id="CAJJDN010000023">
    <property type="protein sequence ID" value="CAD8067551.1"/>
    <property type="molecule type" value="Genomic_DNA"/>
</dbReference>
<comment type="caution">
    <text evidence="2">The sequence shown here is derived from an EMBL/GenBank/DDBJ whole genome shotgun (WGS) entry which is preliminary data.</text>
</comment>
<dbReference type="AlphaFoldDB" id="A0A8S1LN30"/>
<gene>
    <name evidence="2" type="ORF">PSON_ATCC_30995.1.T0230096</name>
</gene>
<proteinExistence type="predicted"/>